<feature type="compositionally biased region" description="Low complexity" evidence="1">
    <location>
        <begin position="113"/>
        <end position="129"/>
    </location>
</feature>
<evidence type="ECO:0000256" key="1">
    <source>
        <dbReference type="SAM" id="MobiDB-lite"/>
    </source>
</evidence>
<sequence>ANNFHMLCLPSHTTHILQPLDVGVFKSFKTNFSESCSSYILKHPGQVVTADVLSALVTEAWPISFNINIMSGFWKCGLFPLNPSAVDDRRMALSKALVASKESKTIETLPNVPSSDSITDSAPDASSIDSPVFTIEQEELYG</sequence>
<feature type="domain" description="DDE-1" evidence="2">
    <location>
        <begin position="2"/>
        <end position="45"/>
    </location>
</feature>
<evidence type="ECO:0000313" key="3">
    <source>
        <dbReference type="EnsemblMetazoa" id="Aqu2.1.11344_001"/>
    </source>
</evidence>
<dbReference type="InterPro" id="IPR004875">
    <property type="entry name" value="DDE_SF_endonuclease_dom"/>
</dbReference>
<dbReference type="OrthoDB" id="6779830at2759"/>
<accession>A0A1X7TAK3</accession>
<dbReference type="GO" id="GO:0003676">
    <property type="term" value="F:nucleic acid binding"/>
    <property type="evidence" value="ECO:0007669"/>
    <property type="project" value="InterPro"/>
</dbReference>
<proteinExistence type="predicted"/>
<dbReference type="InParanoid" id="A0A1X7TAK3"/>
<dbReference type="AlphaFoldDB" id="A0A1X7TAK3"/>
<dbReference type="EnsemblMetazoa" id="Aqu2.1.11344_001">
    <property type="protein sequence ID" value="Aqu2.1.11344_001"/>
    <property type="gene ID" value="Aqu2.1.11344"/>
</dbReference>
<protein>
    <recommendedName>
        <fullName evidence="2">DDE-1 domain-containing protein</fullName>
    </recommendedName>
</protein>
<dbReference type="STRING" id="400682.A0A1X7TAK3"/>
<organism evidence="3">
    <name type="scientific">Amphimedon queenslandica</name>
    <name type="common">Sponge</name>
    <dbReference type="NCBI Taxonomy" id="400682"/>
    <lineage>
        <taxon>Eukaryota</taxon>
        <taxon>Metazoa</taxon>
        <taxon>Porifera</taxon>
        <taxon>Demospongiae</taxon>
        <taxon>Heteroscleromorpha</taxon>
        <taxon>Haplosclerida</taxon>
        <taxon>Niphatidae</taxon>
        <taxon>Amphimedon</taxon>
    </lineage>
</organism>
<dbReference type="Pfam" id="PF03184">
    <property type="entry name" value="DDE_1"/>
    <property type="match status" value="1"/>
</dbReference>
<evidence type="ECO:0000259" key="2">
    <source>
        <dbReference type="Pfam" id="PF03184"/>
    </source>
</evidence>
<name>A0A1X7TAK3_AMPQE</name>
<reference evidence="3" key="1">
    <citation type="submission" date="2017-05" db="UniProtKB">
        <authorList>
            <consortium name="EnsemblMetazoa"/>
        </authorList>
    </citation>
    <scope>IDENTIFICATION</scope>
</reference>
<feature type="region of interest" description="Disordered" evidence="1">
    <location>
        <begin position="104"/>
        <end position="129"/>
    </location>
</feature>